<dbReference type="EMBL" id="JAULSR010000008">
    <property type="protein sequence ID" value="KAK0613039.1"/>
    <property type="molecule type" value="Genomic_DNA"/>
</dbReference>
<proteinExistence type="inferred from homology"/>
<dbReference type="Proteomes" id="UP001174934">
    <property type="component" value="Unassembled WGS sequence"/>
</dbReference>
<gene>
    <name evidence="6" type="ORF">B0T17DRAFT_498747</name>
</gene>
<dbReference type="Gene3D" id="3.50.50.60">
    <property type="entry name" value="FAD/NAD(P)-binding domain"/>
    <property type="match status" value="2"/>
</dbReference>
<feature type="compositionally biased region" description="Basic and acidic residues" evidence="5">
    <location>
        <begin position="584"/>
        <end position="594"/>
    </location>
</feature>
<dbReference type="SUPFAM" id="SSF51905">
    <property type="entry name" value="FAD/NAD(P)-binding domain"/>
    <property type="match status" value="3"/>
</dbReference>
<name>A0AA39TMT5_9PEZI</name>
<dbReference type="GO" id="GO:0004499">
    <property type="term" value="F:N,N-dimethylaniline monooxygenase activity"/>
    <property type="evidence" value="ECO:0007669"/>
    <property type="project" value="InterPro"/>
</dbReference>
<dbReference type="PANTHER" id="PTHR42877:SF7">
    <property type="entry name" value="FLAVIN-BINDING MONOOXYGENASE-RELATED"/>
    <property type="match status" value="1"/>
</dbReference>
<dbReference type="Pfam" id="PF00743">
    <property type="entry name" value="FMO-like"/>
    <property type="match status" value="1"/>
</dbReference>
<dbReference type="AlphaFoldDB" id="A0AA39TMT5"/>
<evidence type="ECO:0000256" key="2">
    <source>
        <dbReference type="ARBA" id="ARBA00022630"/>
    </source>
</evidence>
<reference evidence="6" key="1">
    <citation type="submission" date="2023-06" db="EMBL/GenBank/DDBJ databases">
        <title>Genome-scale phylogeny and comparative genomics of the fungal order Sordariales.</title>
        <authorList>
            <consortium name="Lawrence Berkeley National Laboratory"/>
            <person name="Hensen N."/>
            <person name="Bonometti L."/>
            <person name="Westerberg I."/>
            <person name="Brannstrom I.O."/>
            <person name="Guillou S."/>
            <person name="Cros-Aarteil S."/>
            <person name="Calhoun S."/>
            <person name="Haridas S."/>
            <person name="Kuo A."/>
            <person name="Mondo S."/>
            <person name="Pangilinan J."/>
            <person name="Riley R."/>
            <person name="LaButti K."/>
            <person name="Andreopoulos B."/>
            <person name="Lipzen A."/>
            <person name="Chen C."/>
            <person name="Yanf M."/>
            <person name="Daum C."/>
            <person name="Ng V."/>
            <person name="Clum A."/>
            <person name="Steindorff A."/>
            <person name="Ohm R."/>
            <person name="Martin F."/>
            <person name="Silar P."/>
            <person name="Natvig D."/>
            <person name="Lalanne C."/>
            <person name="Gautier V."/>
            <person name="Ament-velasquez S.L."/>
            <person name="Kruys A."/>
            <person name="Hutchinson M.I."/>
            <person name="Powell A.J."/>
            <person name="Barry K."/>
            <person name="Miller A.N."/>
            <person name="Grigoriev I.V."/>
            <person name="Debuchy R."/>
            <person name="Gladieux P."/>
            <person name="Thoren M.H."/>
            <person name="Johannesson H."/>
        </authorList>
    </citation>
    <scope>NUCLEOTIDE SEQUENCE</scope>
    <source>
        <strain evidence="6">SMH3391-2</strain>
    </source>
</reference>
<evidence type="ECO:0008006" key="8">
    <source>
        <dbReference type="Google" id="ProtNLM"/>
    </source>
</evidence>
<dbReference type="GO" id="GO:0050660">
    <property type="term" value="F:flavin adenine dinucleotide binding"/>
    <property type="evidence" value="ECO:0007669"/>
    <property type="project" value="InterPro"/>
</dbReference>
<comment type="similarity">
    <text evidence="1">Belongs to the FAD-binding monooxygenase family.</text>
</comment>
<accession>A0AA39TMT5</accession>
<evidence type="ECO:0000313" key="6">
    <source>
        <dbReference type="EMBL" id="KAK0613039.1"/>
    </source>
</evidence>
<sequence length="601" mass="67110">MAQSNGVHANGADGNGADINPAYPKNFTLPEGPVENQRPLKVVVVGAGFSGILLAIRIPQRLRNVELVVYERNEGVGGVWYYSRLVNNYPGVACDIPSHSYQYTFAPNPDWSNIYAPGPEIRKYLEGVATRYGATRFIKTSHNVNECVWDEGQKKWTVMVDNLATGNSFVDTADILITARGQLSDISWPDIPDLNKFQGKTMHSGQWDSSFDIRNKTVGIIGNGSSAIQIIPKLQKVEGTSLKCFMRSPTWISSGFGDEAMVQLGLDPKITEFSEEQRRAFAEDPELYFRSRKAFESSGNVIHDSTFMGTEMQAAFQNAFRQSMEQRLAARPDLLEKIIPTFAPGCRRLTPGKGYLEALQEENVETIHDPIAKITETGLETASGRRVDFDVLVCATGFKAASAPLFGVVGRNGLSLTQRWSNIPESYLSLACDGFPNMLMMLGPNAGIGFGSLTKILEAEADYITQVIRKMQKENYITIEPKVERVRDFTEVIGTYFAKTVYLDKCKSWYRAHGGKSEWIAVLWPGSTLHFLETLRSPRWEDWVYESAEPSGNALSWLGMGRSITHVDGDPSWYINPTEVDFPPEGKPEDDPRYKARPWSY</sequence>
<dbReference type="InterPro" id="IPR020946">
    <property type="entry name" value="Flavin_mOase-like"/>
</dbReference>
<evidence type="ECO:0000256" key="5">
    <source>
        <dbReference type="SAM" id="MobiDB-lite"/>
    </source>
</evidence>
<evidence type="ECO:0000256" key="3">
    <source>
        <dbReference type="ARBA" id="ARBA00022827"/>
    </source>
</evidence>
<keyword evidence="7" id="KW-1185">Reference proteome</keyword>
<evidence type="ECO:0000313" key="7">
    <source>
        <dbReference type="Proteomes" id="UP001174934"/>
    </source>
</evidence>
<keyword evidence="3" id="KW-0274">FAD</keyword>
<protein>
    <recommendedName>
        <fullName evidence="8">Flavin-containing monooxygenase</fullName>
    </recommendedName>
</protein>
<evidence type="ECO:0000256" key="1">
    <source>
        <dbReference type="ARBA" id="ARBA00010139"/>
    </source>
</evidence>
<organism evidence="6 7">
    <name type="scientific">Bombardia bombarda</name>
    <dbReference type="NCBI Taxonomy" id="252184"/>
    <lineage>
        <taxon>Eukaryota</taxon>
        <taxon>Fungi</taxon>
        <taxon>Dikarya</taxon>
        <taxon>Ascomycota</taxon>
        <taxon>Pezizomycotina</taxon>
        <taxon>Sordariomycetes</taxon>
        <taxon>Sordariomycetidae</taxon>
        <taxon>Sordariales</taxon>
        <taxon>Lasiosphaeriaceae</taxon>
        <taxon>Bombardia</taxon>
    </lineage>
</organism>
<dbReference type="InterPro" id="IPR051209">
    <property type="entry name" value="FAD-bind_Monooxygenase_sf"/>
</dbReference>
<dbReference type="InterPro" id="IPR036188">
    <property type="entry name" value="FAD/NAD-bd_sf"/>
</dbReference>
<keyword evidence="2" id="KW-0285">Flavoprotein</keyword>
<dbReference type="GO" id="GO:0050661">
    <property type="term" value="F:NADP binding"/>
    <property type="evidence" value="ECO:0007669"/>
    <property type="project" value="InterPro"/>
</dbReference>
<keyword evidence="4" id="KW-0560">Oxidoreductase</keyword>
<feature type="region of interest" description="Disordered" evidence="5">
    <location>
        <begin position="578"/>
        <end position="601"/>
    </location>
</feature>
<comment type="caution">
    <text evidence="6">The sequence shown here is derived from an EMBL/GenBank/DDBJ whole genome shotgun (WGS) entry which is preliminary data.</text>
</comment>
<dbReference type="PANTHER" id="PTHR42877">
    <property type="entry name" value="L-ORNITHINE N(5)-MONOOXYGENASE-RELATED"/>
    <property type="match status" value="1"/>
</dbReference>
<evidence type="ECO:0000256" key="4">
    <source>
        <dbReference type="ARBA" id="ARBA00023002"/>
    </source>
</evidence>